<accession>A0ACB8XQU1</accession>
<protein>
    <submittedName>
        <fullName evidence="1">Uncharacterized protein</fullName>
    </submittedName>
</protein>
<gene>
    <name evidence="1" type="ORF">L6452_38705</name>
</gene>
<sequence length="184" mass="20410">MLLWSVGDEIEGGFGDVVMVGLAVRYGGSEMRSKVGFVVRYGELEMRSNYPLVFAIENLSVGGLPVIPKRSKGGATVEHIGFDVSIGNTILKDYAHEIVVNDDDASGHRQEGLKEFDEGLTEMHGGFEIWDEMFATVKPRVILDLQRQAGSDVVMQRRERISRAAGVMQEIRKERWRPAGQLSG</sequence>
<comment type="caution">
    <text evidence="1">The sequence shown here is derived from an EMBL/GenBank/DDBJ whole genome shotgun (WGS) entry which is preliminary data.</text>
</comment>
<proteinExistence type="predicted"/>
<dbReference type="EMBL" id="CM042061">
    <property type="protein sequence ID" value="KAI3672609.1"/>
    <property type="molecule type" value="Genomic_DNA"/>
</dbReference>
<evidence type="ECO:0000313" key="1">
    <source>
        <dbReference type="EMBL" id="KAI3672609.1"/>
    </source>
</evidence>
<name>A0ACB8XQU1_ARCLA</name>
<dbReference type="Proteomes" id="UP001055879">
    <property type="component" value="Linkage Group LG15"/>
</dbReference>
<evidence type="ECO:0000313" key="2">
    <source>
        <dbReference type="Proteomes" id="UP001055879"/>
    </source>
</evidence>
<organism evidence="1 2">
    <name type="scientific">Arctium lappa</name>
    <name type="common">Greater burdock</name>
    <name type="synonym">Lappa major</name>
    <dbReference type="NCBI Taxonomy" id="4217"/>
    <lineage>
        <taxon>Eukaryota</taxon>
        <taxon>Viridiplantae</taxon>
        <taxon>Streptophyta</taxon>
        <taxon>Embryophyta</taxon>
        <taxon>Tracheophyta</taxon>
        <taxon>Spermatophyta</taxon>
        <taxon>Magnoliopsida</taxon>
        <taxon>eudicotyledons</taxon>
        <taxon>Gunneridae</taxon>
        <taxon>Pentapetalae</taxon>
        <taxon>asterids</taxon>
        <taxon>campanulids</taxon>
        <taxon>Asterales</taxon>
        <taxon>Asteraceae</taxon>
        <taxon>Carduoideae</taxon>
        <taxon>Cardueae</taxon>
        <taxon>Arctiinae</taxon>
        <taxon>Arctium</taxon>
    </lineage>
</organism>
<reference evidence="2" key="1">
    <citation type="journal article" date="2022" name="Mol. Ecol. Resour.">
        <title>The genomes of chicory, endive, great burdock and yacon provide insights into Asteraceae palaeo-polyploidization history and plant inulin production.</title>
        <authorList>
            <person name="Fan W."/>
            <person name="Wang S."/>
            <person name="Wang H."/>
            <person name="Wang A."/>
            <person name="Jiang F."/>
            <person name="Liu H."/>
            <person name="Zhao H."/>
            <person name="Xu D."/>
            <person name="Zhang Y."/>
        </authorList>
    </citation>
    <scope>NUCLEOTIDE SEQUENCE [LARGE SCALE GENOMIC DNA]</scope>
    <source>
        <strain evidence="2">cv. Niubang</strain>
    </source>
</reference>
<reference evidence="1 2" key="2">
    <citation type="journal article" date="2022" name="Mol. Ecol. Resour.">
        <title>The genomes of chicory, endive, great burdock and yacon provide insights into Asteraceae paleo-polyploidization history and plant inulin production.</title>
        <authorList>
            <person name="Fan W."/>
            <person name="Wang S."/>
            <person name="Wang H."/>
            <person name="Wang A."/>
            <person name="Jiang F."/>
            <person name="Liu H."/>
            <person name="Zhao H."/>
            <person name="Xu D."/>
            <person name="Zhang Y."/>
        </authorList>
    </citation>
    <scope>NUCLEOTIDE SEQUENCE [LARGE SCALE GENOMIC DNA]</scope>
    <source>
        <strain evidence="2">cv. Niubang</strain>
    </source>
</reference>
<keyword evidence="2" id="KW-1185">Reference proteome</keyword>